<evidence type="ECO:0000256" key="1">
    <source>
        <dbReference type="ARBA" id="ARBA00004123"/>
    </source>
</evidence>
<accession>J7SAJ6</accession>
<dbReference type="eggNOG" id="ENOG502RZIJ">
    <property type="taxonomic scope" value="Eukaryota"/>
</dbReference>
<reference evidence="12 13" key="1">
    <citation type="journal article" date="2011" name="Proc. Natl. Acad. Sci. U.S.A.">
        <title>Evolutionary erosion of yeast sex chromosomes by mating-type switching accidents.</title>
        <authorList>
            <person name="Gordon J.L."/>
            <person name="Armisen D."/>
            <person name="Proux-Wera E."/>
            <person name="Oheigeartaigh S.S."/>
            <person name="Byrne K.P."/>
            <person name="Wolfe K.H."/>
        </authorList>
    </citation>
    <scope>NUCLEOTIDE SEQUENCE [LARGE SCALE GENOMIC DNA]</scope>
    <source>
        <strain evidence="13">ATCC MYA-139 / BCRC 22969 / CBS 8797 / CCRC 22969 / KCTC 17520 / NBRC 10181 / NCYC 3082</strain>
    </source>
</reference>
<name>J7SAJ6_HUIN7</name>
<dbReference type="STRING" id="1071383.J7SAJ6"/>
<dbReference type="InterPro" id="IPR041260">
    <property type="entry name" value="Sld7_C"/>
</dbReference>
<keyword evidence="9" id="KW-0131">Cell cycle</keyword>
<keyword evidence="6" id="KW-0235">DNA replication</keyword>
<comment type="subcellular location">
    <subcellularLocation>
        <location evidence="2">Cytoplasm</location>
        <location evidence="2">Cytoskeleton</location>
        <location evidence="2">Spindle pole</location>
    </subcellularLocation>
    <subcellularLocation>
        <location evidence="1">Nucleus</location>
    </subcellularLocation>
</comment>
<protein>
    <recommendedName>
        <fullName evidence="4">Mitochondrial morphogenesis protein SLD7</fullName>
    </recommendedName>
</protein>
<dbReference type="GO" id="GO:0030174">
    <property type="term" value="P:regulation of DNA-templated DNA replication initiation"/>
    <property type="evidence" value="ECO:0007669"/>
    <property type="project" value="EnsemblFungi"/>
</dbReference>
<dbReference type="RefSeq" id="XP_022467048.1">
    <property type="nucleotide sequence ID" value="XM_022610788.1"/>
</dbReference>
<evidence type="ECO:0000313" key="13">
    <source>
        <dbReference type="Proteomes" id="UP000006310"/>
    </source>
</evidence>
<sequence>MVLRDPVVLSFEVSAGPERVRIRDVQLWSREAVEARSIRTQTRCECRFLGYVSLAKLPLWVWTPGELYTCHTTSGTTLAYLQAKLKRWDRGIVLQRVDADNTYWILYRLDETTVGCTPLNVALQSRIETEIDDREAVPQVAPEVAVKHASPKKQLTETLSQLILTGLRIRDITRSNSAAEYADLYKMTLQAAQFAYRNSGTGSIPFEHLQQTVDSLLELFTSS</sequence>
<reference evidence="13" key="2">
    <citation type="submission" date="2012-08" db="EMBL/GenBank/DDBJ databases">
        <title>Genome sequence of Kazachstania naganishii.</title>
        <authorList>
            <person name="Gordon J.L."/>
            <person name="Armisen D."/>
            <person name="Proux-Wera E."/>
            <person name="OhEigeartaigh S.S."/>
            <person name="Byrne K.P."/>
            <person name="Wolfe K.H."/>
        </authorList>
    </citation>
    <scope>NUCLEOTIDE SEQUENCE [LARGE SCALE GENOMIC DNA]</scope>
    <source>
        <strain evidence="13">ATCC MYA-139 / BCRC 22969 / CBS 8797 / CCRC 22969 / KCTC 17520 / NBRC 10181 / NCYC 3082</strain>
    </source>
</reference>
<dbReference type="HOGENOM" id="CLU_072105_0_0_1"/>
<evidence type="ECO:0000313" key="12">
    <source>
        <dbReference type="EMBL" id="CCK72804.1"/>
    </source>
</evidence>
<evidence type="ECO:0000256" key="5">
    <source>
        <dbReference type="ARBA" id="ARBA00022490"/>
    </source>
</evidence>
<dbReference type="GO" id="GO:0000775">
    <property type="term" value="C:chromosome, centromeric region"/>
    <property type="evidence" value="ECO:0007669"/>
    <property type="project" value="EnsemblFungi"/>
</dbReference>
<evidence type="ECO:0000256" key="3">
    <source>
        <dbReference type="ARBA" id="ARBA00009044"/>
    </source>
</evidence>
<evidence type="ECO:0000259" key="11">
    <source>
        <dbReference type="Pfam" id="PF18636"/>
    </source>
</evidence>
<dbReference type="KEGG" id="kng:KNAG_0L01850"/>
<evidence type="ECO:0000256" key="8">
    <source>
        <dbReference type="ARBA" id="ARBA00023242"/>
    </source>
</evidence>
<feature type="domain" description="Sld7 C-terminal" evidence="10">
    <location>
        <begin position="152"/>
        <end position="221"/>
    </location>
</feature>
<keyword evidence="5" id="KW-0963">Cytoplasm</keyword>
<dbReference type="InterPro" id="IPR041564">
    <property type="entry name" value="Sld7_N"/>
</dbReference>
<keyword evidence="13" id="KW-1185">Reference proteome</keyword>
<dbReference type="Pfam" id="PF18636">
    <property type="entry name" value="Sld7_N"/>
    <property type="match status" value="1"/>
</dbReference>
<dbReference type="OMA" id="EFTHRDE"/>
<dbReference type="Proteomes" id="UP000006310">
    <property type="component" value="Chromosome 12"/>
</dbReference>
<comment type="similarity">
    <text evidence="3">Belongs to the SLD7 family.</text>
</comment>
<organism evidence="12 13">
    <name type="scientific">Huiozyma naganishii (strain ATCC MYA-139 / BCRC 22969 / CBS 8797 / KCTC 17520 / NBRC 10181 / NCYC 3082 / Yp74L-3)</name>
    <name type="common">Yeast</name>
    <name type="synonym">Kazachstania naganishii</name>
    <dbReference type="NCBI Taxonomy" id="1071383"/>
    <lineage>
        <taxon>Eukaryota</taxon>
        <taxon>Fungi</taxon>
        <taxon>Dikarya</taxon>
        <taxon>Ascomycota</taxon>
        <taxon>Saccharomycotina</taxon>
        <taxon>Saccharomycetes</taxon>
        <taxon>Saccharomycetales</taxon>
        <taxon>Saccharomycetaceae</taxon>
        <taxon>Huiozyma</taxon>
    </lineage>
</organism>
<proteinExistence type="inferred from homology"/>
<evidence type="ECO:0000256" key="2">
    <source>
        <dbReference type="ARBA" id="ARBA00004647"/>
    </source>
</evidence>
<keyword evidence="8" id="KW-0539">Nucleus</keyword>
<dbReference type="GO" id="GO:0031261">
    <property type="term" value="C:DNA replication preinitiation complex"/>
    <property type="evidence" value="ECO:0007669"/>
    <property type="project" value="EnsemblFungi"/>
</dbReference>
<dbReference type="GeneID" id="34528577"/>
<keyword evidence="7" id="KW-0206">Cytoskeleton</keyword>
<dbReference type="GO" id="GO:0006260">
    <property type="term" value="P:DNA replication"/>
    <property type="evidence" value="ECO:0007669"/>
    <property type="project" value="UniProtKB-KW"/>
</dbReference>
<dbReference type="OrthoDB" id="4063051at2759"/>
<feature type="domain" description="Sld7 N-terminal" evidence="11">
    <location>
        <begin position="4"/>
        <end position="122"/>
    </location>
</feature>
<evidence type="ECO:0000256" key="4">
    <source>
        <dbReference type="ARBA" id="ARBA00017231"/>
    </source>
</evidence>
<dbReference type="GO" id="GO:0000922">
    <property type="term" value="C:spindle pole"/>
    <property type="evidence" value="ECO:0007669"/>
    <property type="project" value="UniProtKB-SubCell"/>
</dbReference>
<dbReference type="AlphaFoldDB" id="J7SAJ6"/>
<evidence type="ECO:0000256" key="6">
    <source>
        <dbReference type="ARBA" id="ARBA00022705"/>
    </source>
</evidence>
<gene>
    <name evidence="12" type="primary">KNAG0L01850</name>
    <name evidence="12" type="ordered locus">KNAG_0L01850</name>
</gene>
<evidence type="ECO:0000256" key="9">
    <source>
        <dbReference type="ARBA" id="ARBA00023306"/>
    </source>
</evidence>
<dbReference type="EMBL" id="HE978325">
    <property type="protein sequence ID" value="CCK72804.1"/>
    <property type="molecule type" value="Genomic_DNA"/>
</dbReference>
<evidence type="ECO:0000259" key="10">
    <source>
        <dbReference type="Pfam" id="PF18596"/>
    </source>
</evidence>
<evidence type="ECO:0000256" key="7">
    <source>
        <dbReference type="ARBA" id="ARBA00023212"/>
    </source>
</evidence>
<dbReference type="Pfam" id="PF18596">
    <property type="entry name" value="Sld7_C"/>
    <property type="match status" value="1"/>
</dbReference>